<evidence type="ECO:0000313" key="1">
    <source>
        <dbReference type="EMBL" id="MBC6002612.1"/>
    </source>
</evidence>
<reference evidence="1 2" key="1">
    <citation type="submission" date="2020-08" db="EMBL/GenBank/DDBJ databases">
        <authorList>
            <person name="Liu C."/>
            <person name="Sun Q."/>
        </authorList>
    </citation>
    <scope>NUCLEOTIDE SEQUENCE [LARGE SCALE GENOMIC DNA]</scope>
    <source>
        <strain evidence="1 2">NSJ-45</strain>
    </source>
</reference>
<dbReference type="Proteomes" id="UP000611796">
    <property type="component" value="Unassembled WGS sequence"/>
</dbReference>
<protein>
    <submittedName>
        <fullName evidence="1">TraB/GumN family protein</fullName>
    </submittedName>
</protein>
<dbReference type="InterPro" id="IPR047111">
    <property type="entry name" value="YbaP-like"/>
</dbReference>
<organism evidence="1 2">
    <name type="scientific">Paeniclostridium hominis</name>
    <dbReference type="NCBI Taxonomy" id="2764329"/>
    <lineage>
        <taxon>Bacteria</taxon>
        <taxon>Bacillati</taxon>
        <taxon>Bacillota</taxon>
        <taxon>Clostridia</taxon>
        <taxon>Peptostreptococcales</taxon>
        <taxon>Peptostreptococcaceae</taxon>
        <taxon>Paeniclostridium</taxon>
    </lineage>
</organism>
<evidence type="ECO:0000313" key="2">
    <source>
        <dbReference type="Proteomes" id="UP000611796"/>
    </source>
</evidence>
<dbReference type="PANTHER" id="PTHR40590">
    <property type="entry name" value="CYTOPLASMIC PROTEIN-RELATED"/>
    <property type="match status" value="1"/>
</dbReference>
<keyword evidence="2" id="KW-1185">Reference proteome</keyword>
<name>A0ABR7K0S8_9FIRM</name>
<dbReference type="InterPro" id="IPR002816">
    <property type="entry name" value="TraB/PrgY/GumN_fam"/>
</dbReference>
<dbReference type="CDD" id="cd14789">
    <property type="entry name" value="Tiki"/>
    <property type="match status" value="1"/>
</dbReference>
<accession>A0ABR7K0S8</accession>
<comment type="caution">
    <text evidence="1">The sequence shown here is derived from an EMBL/GenBank/DDBJ whole genome shotgun (WGS) entry which is preliminary data.</text>
</comment>
<dbReference type="Pfam" id="PF01963">
    <property type="entry name" value="TraB_PrgY_gumN"/>
    <property type="match status" value="1"/>
</dbReference>
<proteinExistence type="predicted"/>
<gene>
    <name evidence="1" type="ORF">H8891_02265</name>
</gene>
<dbReference type="PANTHER" id="PTHR40590:SF1">
    <property type="entry name" value="CYTOPLASMIC PROTEIN"/>
    <property type="match status" value="1"/>
</dbReference>
<dbReference type="EMBL" id="JACRWD010000001">
    <property type="protein sequence ID" value="MBC6002612.1"/>
    <property type="molecule type" value="Genomic_DNA"/>
</dbReference>
<dbReference type="RefSeq" id="WP_187005013.1">
    <property type="nucleotide sequence ID" value="NZ_JACRWD010000001.1"/>
</dbReference>
<sequence>MKKRFISIGLGLAIIFILYNAISTNKVKGFIWEASKDKKSIYLIGTLHPGKSGVNYENKTLNKIMNETEALAVEVDVTDKNNEKEVVKDAKEKMYLKEGEIKDLLSNKEKEKFDKILKELDINYGDVKNLTPSGFSDVVNAMIANEANMETLGTEGFLINNYKSKGKVVIELENHKIQSMVLESDEKDLKSFVNNFESKDVIFKNSTNHFNNIVDAYIKGDETYFLETEAIGENEINKERNRNIADKIDKLAKENKRYAAAIGTYHFFGKYSILKNLENKGYSIKRLEC</sequence>